<evidence type="ECO:0000256" key="1">
    <source>
        <dbReference type="SAM" id="MobiDB-lite"/>
    </source>
</evidence>
<keyword evidence="2" id="KW-1133">Transmembrane helix</keyword>
<sequence length="147" mass="16172">MRNRSNSGEICGKSAIKNKKKTTKHPMAVQEITVSEQDKKSIEVFPTEKSAMAHLIRSRYSDATNGRVETASRIMNRLLKLLVGVCIVLVAIFALLHLGADHRPRAIAVNEPPIECEDTQEITSDCVNDDDANTDELPELTPSSTQG</sequence>
<gene>
    <name evidence="3" type="ORF">NCTC11544_05641</name>
</gene>
<evidence type="ECO:0000313" key="3">
    <source>
        <dbReference type="EMBL" id="SUI92804.1"/>
    </source>
</evidence>
<organism evidence="3 4">
    <name type="scientific">Serratia quinivorans</name>
    <dbReference type="NCBI Taxonomy" id="137545"/>
    <lineage>
        <taxon>Bacteria</taxon>
        <taxon>Pseudomonadati</taxon>
        <taxon>Pseudomonadota</taxon>
        <taxon>Gammaproteobacteria</taxon>
        <taxon>Enterobacterales</taxon>
        <taxon>Yersiniaceae</taxon>
        <taxon>Serratia</taxon>
    </lineage>
</organism>
<name>A0A380B4A9_9GAMM</name>
<feature type="compositionally biased region" description="Acidic residues" evidence="1">
    <location>
        <begin position="127"/>
        <end position="138"/>
    </location>
</feature>
<keyword evidence="2" id="KW-0812">Transmembrane</keyword>
<feature type="region of interest" description="Disordered" evidence="1">
    <location>
        <begin position="1"/>
        <end position="23"/>
    </location>
</feature>
<evidence type="ECO:0000313" key="4">
    <source>
        <dbReference type="Proteomes" id="UP000255529"/>
    </source>
</evidence>
<keyword evidence="2" id="KW-0472">Membrane</keyword>
<feature type="transmembrane region" description="Helical" evidence="2">
    <location>
        <begin position="81"/>
        <end position="100"/>
    </location>
</feature>
<proteinExistence type="predicted"/>
<reference evidence="3 4" key="1">
    <citation type="submission" date="2018-06" db="EMBL/GenBank/DDBJ databases">
        <authorList>
            <consortium name="Pathogen Informatics"/>
            <person name="Doyle S."/>
        </authorList>
    </citation>
    <scope>NUCLEOTIDE SEQUENCE [LARGE SCALE GENOMIC DNA]</scope>
    <source>
        <strain evidence="3 4">NCTC11544</strain>
    </source>
</reference>
<protein>
    <submittedName>
        <fullName evidence="3">Uncharacterized protein</fullName>
    </submittedName>
</protein>
<evidence type="ECO:0000256" key="2">
    <source>
        <dbReference type="SAM" id="Phobius"/>
    </source>
</evidence>
<dbReference type="Proteomes" id="UP000255529">
    <property type="component" value="Unassembled WGS sequence"/>
</dbReference>
<feature type="region of interest" description="Disordered" evidence="1">
    <location>
        <begin position="120"/>
        <end position="147"/>
    </location>
</feature>
<dbReference type="EMBL" id="UGYN01000002">
    <property type="protein sequence ID" value="SUI92804.1"/>
    <property type="molecule type" value="Genomic_DNA"/>
</dbReference>
<dbReference type="AlphaFoldDB" id="A0A380B4A9"/>
<accession>A0A380B4A9</accession>